<dbReference type="InterPro" id="IPR016084">
    <property type="entry name" value="Haem_Oase-like_multi-hlx"/>
</dbReference>
<protein>
    <submittedName>
        <fullName evidence="1">Uncharacterized protein</fullName>
    </submittedName>
</protein>
<dbReference type="AlphaFoldDB" id="A0A0F9IC93"/>
<accession>A0A0F9IC93</accession>
<name>A0A0F9IC93_9ZZZZ</name>
<evidence type="ECO:0000313" key="1">
    <source>
        <dbReference type="EMBL" id="KKL85017.1"/>
    </source>
</evidence>
<dbReference type="Gene3D" id="1.20.910.10">
    <property type="entry name" value="Heme oxygenase-like"/>
    <property type="match status" value="1"/>
</dbReference>
<sequence>MDFRTILREATRPEHDHLDCMFTALDIAKLDGFASFFKVHLTCFQLMAKVAVDGSYSHKSLCQMVNCLALDLDVLGGRQTQTGIKLSAKIDPLAIDYLVAGSRLGSKVSRKRWSGSDDPIVRRSNHYFGLDSNAVFWQLTCKALAEIYPDSHRAKVITRDTKILFRLFSTVYENADAKEAAVV</sequence>
<gene>
    <name evidence="1" type="ORF">LCGC14_1958940</name>
</gene>
<comment type="caution">
    <text evidence="1">The sequence shown here is derived from an EMBL/GenBank/DDBJ whole genome shotgun (WGS) entry which is preliminary data.</text>
</comment>
<reference evidence="1" key="1">
    <citation type="journal article" date="2015" name="Nature">
        <title>Complex archaea that bridge the gap between prokaryotes and eukaryotes.</title>
        <authorList>
            <person name="Spang A."/>
            <person name="Saw J.H."/>
            <person name="Jorgensen S.L."/>
            <person name="Zaremba-Niedzwiedzka K."/>
            <person name="Martijn J."/>
            <person name="Lind A.E."/>
            <person name="van Eijk R."/>
            <person name="Schleper C."/>
            <person name="Guy L."/>
            <person name="Ettema T.J."/>
        </authorList>
    </citation>
    <scope>NUCLEOTIDE SEQUENCE</scope>
</reference>
<dbReference type="EMBL" id="LAZR01021524">
    <property type="protein sequence ID" value="KKL85017.1"/>
    <property type="molecule type" value="Genomic_DNA"/>
</dbReference>
<dbReference type="SUPFAM" id="SSF48613">
    <property type="entry name" value="Heme oxygenase-like"/>
    <property type="match status" value="1"/>
</dbReference>
<organism evidence="1">
    <name type="scientific">marine sediment metagenome</name>
    <dbReference type="NCBI Taxonomy" id="412755"/>
    <lineage>
        <taxon>unclassified sequences</taxon>
        <taxon>metagenomes</taxon>
        <taxon>ecological metagenomes</taxon>
    </lineage>
</organism>
<proteinExistence type="predicted"/>